<organism evidence="2 3">
    <name type="scientific">Paenibacillus gyeongsangnamensis</name>
    <dbReference type="NCBI Taxonomy" id="3388067"/>
    <lineage>
        <taxon>Bacteria</taxon>
        <taxon>Bacillati</taxon>
        <taxon>Bacillota</taxon>
        <taxon>Bacilli</taxon>
        <taxon>Bacillales</taxon>
        <taxon>Paenibacillaceae</taxon>
        <taxon>Paenibacillus</taxon>
    </lineage>
</organism>
<gene>
    <name evidence="2" type="ORF">O9H85_28805</name>
</gene>
<reference evidence="2 3" key="1">
    <citation type="submission" date="2022-12" db="EMBL/GenBank/DDBJ databases">
        <title>Draft genome sequence of Paenibacillus sp. dW9.</title>
        <authorList>
            <person name="Choi E.-W."/>
            <person name="Kim D.-U."/>
        </authorList>
    </citation>
    <scope>NUCLEOTIDE SEQUENCE [LARGE SCALE GENOMIC DNA]</scope>
    <source>
        <strain evidence="3">dW9</strain>
    </source>
</reference>
<dbReference type="Pfam" id="PF06094">
    <property type="entry name" value="GGACT"/>
    <property type="match status" value="1"/>
</dbReference>
<dbReference type="InterPro" id="IPR036568">
    <property type="entry name" value="GGCT-like_sf"/>
</dbReference>
<name>A0ABT4QHW0_9BACL</name>
<dbReference type="Proteomes" id="UP001527882">
    <property type="component" value="Unassembled WGS sequence"/>
</dbReference>
<evidence type="ECO:0000313" key="3">
    <source>
        <dbReference type="Proteomes" id="UP001527882"/>
    </source>
</evidence>
<sequence>MIALFVYGTLLTGEANFSVVEPYVLSVRPGTVRGALYDAGAYPGLVLSGREERLVLGEWLILRDEGLAETDRLEEYYGPGAPNNDYERVWIRDAGNEEREGWVYVWNGSRGFPRISEGSWRRRYKLQ</sequence>
<protein>
    <submittedName>
        <fullName evidence="2">Gamma-glutamylcyclotransferase</fullName>
    </submittedName>
</protein>
<dbReference type="Gene3D" id="3.10.490.10">
    <property type="entry name" value="Gamma-glutamyl cyclotransferase-like"/>
    <property type="match status" value="1"/>
</dbReference>
<comment type="caution">
    <text evidence="2">The sequence shown here is derived from an EMBL/GenBank/DDBJ whole genome shotgun (WGS) entry which is preliminary data.</text>
</comment>
<dbReference type="CDD" id="cd06661">
    <property type="entry name" value="GGCT_like"/>
    <property type="match status" value="1"/>
</dbReference>
<proteinExistence type="predicted"/>
<dbReference type="InterPro" id="IPR013024">
    <property type="entry name" value="GGCT-like"/>
</dbReference>
<dbReference type="SUPFAM" id="SSF110857">
    <property type="entry name" value="Gamma-glutamyl cyclotransferase-like"/>
    <property type="match status" value="1"/>
</dbReference>
<dbReference type="InterPro" id="IPR009288">
    <property type="entry name" value="AIG2-like_dom"/>
</dbReference>
<dbReference type="EMBL" id="JAQAGZ010000023">
    <property type="protein sequence ID" value="MCZ8516321.1"/>
    <property type="molecule type" value="Genomic_DNA"/>
</dbReference>
<evidence type="ECO:0000313" key="2">
    <source>
        <dbReference type="EMBL" id="MCZ8516321.1"/>
    </source>
</evidence>
<feature type="domain" description="Gamma-glutamylcyclotransferase AIG2-like" evidence="1">
    <location>
        <begin position="4"/>
        <end position="122"/>
    </location>
</feature>
<evidence type="ECO:0000259" key="1">
    <source>
        <dbReference type="Pfam" id="PF06094"/>
    </source>
</evidence>
<dbReference type="RefSeq" id="WP_269884855.1">
    <property type="nucleotide sequence ID" value="NZ_JAQAGZ010000023.1"/>
</dbReference>
<keyword evidence="3" id="KW-1185">Reference proteome</keyword>
<accession>A0ABT4QHW0</accession>